<name>W9JAV0_FUSOX</name>
<gene>
    <name evidence="1" type="ORF">FOZG_17268</name>
</gene>
<accession>W9JAV0</accession>
<sequence length="60" mass="6488">MCATFPQSSAELLLYTGKDLDGVLEPSTEDVLAWLADRFNNVALAEGCQKRTIQASSAKL</sequence>
<dbReference type="AlphaFoldDB" id="W9JAV0"/>
<protein>
    <submittedName>
        <fullName evidence="1">Uncharacterized protein</fullName>
    </submittedName>
</protein>
<organism evidence="1">
    <name type="scientific">Fusarium oxysporum Fo47</name>
    <dbReference type="NCBI Taxonomy" id="660027"/>
    <lineage>
        <taxon>Eukaryota</taxon>
        <taxon>Fungi</taxon>
        <taxon>Dikarya</taxon>
        <taxon>Ascomycota</taxon>
        <taxon>Pezizomycotina</taxon>
        <taxon>Sordariomycetes</taxon>
        <taxon>Hypocreomycetidae</taxon>
        <taxon>Hypocreales</taxon>
        <taxon>Nectriaceae</taxon>
        <taxon>Fusarium</taxon>
        <taxon>Fusarium oxysporum species complex</taxon>
    </lineage>
</organism>
<reference evidence="1" key="1">
    <citation type="submission" date="2011-06" db="EMBL/GenBank/DDBJ databases">
        <title>The Genome Sequence of Fusarium oxysporum Fo47.</title>
        <authorList>
            <consortium name="The Broad Institute Genome Sequencing Platform"/>
            <person name="Ma L.-J."/>
            <person name="Gale L.R."/>
            <person name="Schwartz D.C."/>
            <person name="Zhou S."/>
            <person name="Corby-Kistler H."/>
            <person name="Young S.K."/>
            <person name="Zeng Q."/>
            <person name="Gargeya S."/>
            <person name="Fitzgerald M."/>
            <person name="Haas B."/>
            <person name="Abouelleil A."/>
            <person name="Alvarado L."/>
            <person name="Arachchi H.M."/>
            <person name="Berlin A."/>
            <person name="Brown A."/>
            <person name="Chapman S.B."/>
            <person name="Chen Z."/>
            <person name="Dunbar C."/>
            <person name="Freedman E."/>
            <person name="Gearin G."/>
            <person name="Gellesch M."/>
            <person name="Goldberg J."/>
            <person name="Griggs A."/>
            <person name="Gujja S."/>
            <person name="Heiman D."/>
            <person name="Howarth C."/>
            <person name="Larson L."/>
            <person name="Lui A."/>
            <person name="MacDonald P.J.P."/>
            <person name="Mehta T."/>
            <person name="Montmayeur A."/>
            <person name="Murphy C."/>
            <person name="Neiman D."/>
            <person name="Pearson M."/>
            <person name="Priest M."/>
            <person name="Roberts A."/>
            <person name="Saif S."/>
            <person name="Shea T."/>
            <person name="Shenoy N."/>
            <person name="Sisk P."/>
            <person name="Stolte C."/>
            <person name="Sykes S."/>
            <person name="Wortman J."/>
            <person name="Nusbaum C."/>
            <person name="Birren B."/>
        </authorList>
    </citation>
    <scope>NUCLEOTIDE SEQUENCE [LARGE SCALE GENOMIC DNA]</scope>
    <source>
        <strain evidence="1">Fo47</strain>
    </source>
</reference>
<dbReference type="EMBL" id="JH717915">
    <property type="protein sequence ID" value="EWZ29182.1"/>
    <property type="molecule type" value="Genomic_DNA"/>
</dbReference>
<dbReference type="HOGENOM" id="CLU_2941857_0_0_1"/>
<reference evidence="1" key="2">
    <citation type="submission" date="2012-06" db="EMBL/GenBank/DDBJ databases">
        <title>Annotation of the Genome Sequence of Fusarium oxysporum Fo47.</title>
        <authorList>
            <consortium name="The Broad Institute Genomics Platform"/>
            <person name="Ma L.-J."/>
            <person name="Corby-Kistler H."/>
            <person name="Broz K."/>
            <person name="Gale L.R."/>
            <person name="Jonkers W."/>
            <person name="O'Donnell K."/>
            <person name="Ploetz R."/>
            <person name="Steinberg C."/>
            <person name="Schwartz D.C."/>
            <person name="VanEtten H."/>
            <person name="Zhou S."/>
            <person name="Young S.K."/>
            <person name="Zeng Q."/>
            <person name="Gargeya S."/>
            <person name="Fitzgerald M."/>
            <person name="Abouelleil A."/>
            <person name="Alvarado L."/>
            <person name="Chapman S.B."/>
            <person name="Gainer-Dewar J."/>
            <person name="Goldberg J."/>
            <person name="Griggs A."/>
            <person name="Gujja S."/>
            <person name="Hansen M."/>
            <person name="Howarth C."/>
            <person name="Imamovic A."/>
            <person name="Ireland A."/>
            <person name="Larimer J."/>
            <person name="McCowan C."/>
            <person name="Murphy C."/>
            <person name="Pearson M."/>
            <person name="Poon T.W."/>
            <person name="Priest M."/>
            <person name="Roberts A."/>
            <person name="Saif S."/>
            <person name="Shea T."/>
            <person name="Sykes S."/>
            <person name="Wortman J."/>
            <person name="Nusbaum C."/>
            <person name="Birren B."/>
        </authorList>
    </citation>
    <scope>NUCLEOTIDE SEQUENCE</scope>
    <source>
        <strain evidence="1">Fo47</strain>
    </source>
</reference>
<evidence type="ECO:0000313" key="1">
    <source>
        <dbReference type="EMBL" id="EWZ29182.1"/>
    </source>
</evidence>
<proteinExistence type="predicted"/>
<dbReference type="VEuPathDB" id="FungiDB:FOZG_17268"/>
<dbReference type="Proteomes" id="UP000030766">
    <property type="component" value="Unassembled WGS sequence"/>
</dbReference>